<gene>
    <name evidence="2" type="ORF">N026_04750</name>
</gene>
<evidence type="ECO:0000313" key="3">
    <source>
        <dbReference type="Proteomes" id="UP000464688"/>
    </source>
</evidence>
<dbReference type="EMBL" id="CP047267">
    <property type="protein sequence ID" value="QHF06822.1"/>
    <property type="molecule type" value="Genomic_DNA"/>
</dbReference>
<feature type="region of interest" description="Disordered" evidence="1">
    <location>
        <begin position="1"/>
        <end position="55"/>
    </location>
</feature>
<accession>A0AAJ4AY87</accession>
<proteinExistence type="predicted"/>
<feature type="compositionally biased region" description="Basic and acidic residues" evidence="1">
    <location>
        <begin position="7"/>
        <end position="16"/>
    </location>
</feature>
<dbReference type="Proteomes" id="UP000464688">
    <property type="component" value="Chromosome"/>
</dbReference>
<evidence type="ECO:0000313" key="2">
    <source>
        <dbReference type="EMBL" id="QHF06822.1"/>
    </source>
</evidence>
<organism evidence="2 3">
    <name type="scientific">Pseudomonas syringae UB303</name>
    <dbReference type="NCBI Taxonomy" id="1357287"/>
    <lineage>
        <taxon>Bacteria</taxon>
        <taxon>Pseudomonadati</taxon>
        <taxon>Pseudomonadota</taxon>
        <taxon>Gammaproteobacteria</taxon>
        <taxon>Pseudomonadales</taxon>
        <taxon>Pseudomonadaceae</taxon>
        <taxon>Pseudomonas</taxon>
        <taxon>Pseudomonas syringae</taxon>
    </lineage>
</organism>
<evidence type="ECO:0000256" key="1">
    <source>
        <dbReference type="SAM" id="MobiDB-lite"/>
    </source>
</evidence>
<dbReference type="AlphaFoldDB" id="A0AAJ4AY87"/>
<feature type="compositionally biased region" description="Low complexity" evidence="1">
    <location>
        <begin position="24"/>
        <end position="42"/>
    </location>
</feature>
<sequence length="55" mass="5893">MILAEGRGSELVREGGRIIAENASTKTPSSRTSSLPRPLGRSSEARYSGRSRTCV</sequence>
<name>A0AAJ4AY87_PSESX</name>
<reference evidence="2 3" key="1">
    <citation type="journal article" date="2014" name="Genome Announc.">
        <title>Draft Genome Sequences of a Phylogenetically Diverse Suite of Pseudomonas syringae Strains from Multiple Source Populations.</title>
        <authorList>
            <person name="Baltrus D.A."/>
            <person name="Yourstone S."/>
            <person name="Lind A."/>
            <person name="Guilbaud C."/>
            <person name="Sands D.C."/>
            <person name="Jones C.D."/>
            <person name="Morris C.E."/>
            <person name="Dangl J.L."/>
        </authorList>
    </citation>
    <scope>NUCLEOTIDE SEQUENCE [LARGE SCALE GENOMIC DNA]</scope>
    <source>
        <strain evidence="2 3">UB303</strain>
    </source>
</reference>
<protein>
    <submittedName>
        <fullName evidence="2">Uncharacterized protein</fullName>
    </submittedName>
</protein>